<dbReference type="InterPro" id="IPR002197">
    <property type="entry name" value="HTH_Fis"/>
</dbReference>
<dbReference type="Pfam" id="PF02954">
    <property type="entry name" value="HTH_8"/>
    <property type="match status" value="1"/>
</dbReference>
<dbReference type="Pfam" id="PF06506">
    <property type="entry name" value="PrpR_N"/>
    <property type="match status" value="1"/>
</dbReference>
<keyword evidence="7" id="KW-1185">Reference proteome</keyword>
<dbReference type="Gene3D" id="1.10.8.60">
    <property type="match status" value="1"/>
</dbReference>
<accession>A0ABY9L2V1</accession>
<dbReference type="PANTHER" id="PTHR32071">
    <property type="entry name" value="TRANSCRIPTIONAL REGULATORY PROTEIN"/>
    <property type="match status" value="1"/>
</dbReference>
<protein>
    <submittedName>
        <fullName evidence="6">PrpR N-terminal domain-containing protein</fullName>
    </submittedName>
</protein>
<dbReference type="Gene3D" id="1.10.10.60">
    <property type="entry name" value="Homeodomain-like"/>
    <property type="match status" value="1"/>
</dbReference>
<evidence type="ECO:0000256" key="4">
    <source>
        <dbReference type="ARBA" id="ARBA00023163"/>
    </source>
</evidence>
<evidence type="ECO:0000256" key="1">
    <source>
        <dbReference type="ARBA" id="ARBA00022741"/>
    </source>
</evidence>
<dbReference type="Gene3D" id="3.40.50.10660">
    <property type="entry name" value="PrpR receptor domain-like"/>
    <property type="match status" value="1"/>
</dbReference>
<dbReference type="InterPro" id="IPR002078">
    <property type="entry name" value="Sigma_54_int"/>
</dbReference>
<dbReference type="PROSITE" id="PS50045">
    <property type="entry name" value="SIGMA54_INTERACT_4"/>
    <property type="match status" value="1"/>
</dbReference>
<dbReference type="Gene3D" id="3.40.50.300">
    <property type="entry name" value="P-loop containing nucleotide triphosphate hydrolases"/>
    <property type="match status" value="1"/>
</dbReference>
<dbReference type="Proteomes" id="UP001233112">
    <property type="component" value="Chromosome"/>
</dbReference>
<dbReference type="RefSeq" id="WP_274785197.1">
    <property type="nucleotide sequence ID" value="NZ_CP132482.1"/>
</dbReference>
<keyword evidence="2" id="KW-0067">ATP-binding</keyword>
<keyword evidence="4" id="KW-0804">Transcription</keyword>
<reference evidence="6 7" key="1">
    <citation type="submission" date="2023-08" db="EMBL/GenBank/DDBJ databases">
        <authorList>
            <person name="Buchebner-Jance M."/>
        </authorList>
    </citation>
    <scope>NUCLEOTIDE SEQUENCE [LARGE SCALE GENOMIC DNA]</scope>
    <source>
        <strain evidence="6 7">NCIMB 15471</strain>
    </source>
</reference>
<evidence type="ECO:0000313" key="7">
    <source>
        <dbReference type="Proteomes" id="UP001233112"/>
    </source>
</evidence>
<feature type="domain" description="Sigma-54 factor interaction" evidence="5">
    <location>
        <begin position="428"/>
        <end position="493"/>
    </location>
</feature>
<dbReference type="EMBL" id="CP132482">
    <property type="protein sequence ID" value="WLV77823.1"/>
    <property type="molecule type" value="Genomic_DNA"/>
</dbReference>
<dbReference type="InterPro" id="IPR010524">
    <property type="entry name" value="Sig_transdc_resp-reg_PrpR_N"/>
</dbReference>
<dbReference type="InterPro" id="IPR058031">
    <property type="entry name" value="AAA_lid_NorR"/>
</dbReference>
<keyword evidence="3" id="KW-0805">Transcription regulation</keyword>
<evidence type="ECO:0000259" key="5">
    <source>
        <dbReference type="PROSITE" id="PS50045"/>
    </source>
</evidence>
<proteinExistence type="predicted"/>
<dbReference type="Pfam" id="PF25601">
    <property type="entry name" value="AAA_lid_14"/>
    <property type="match status" value="1"/>
</dbReference>
<evidence type="ECO:0000256" key="2">
    <source>
        <dbReference type="ARBA" id="ARBA00022840"/>
    </source>
</evidence>
<dbReference type="Gene3D" id="3.40.50.2300">
    <property type="match status" value="1"/>
</dbReference>
<gene>
    <name evidence="6" type="ORF">LACPH_002603</name>
</gene>
<evidence type="ECO:0000256" key="3">
    <source>
        <dbReference type="ARBA" id="ARBA00023015"/>
    </source>
</evidence>
<dbReference type="InterPro" id="IPR027417">
    <property type="entry name" value="P-loop_NTPase"/>
</dbReference>
<keyword evidence="1" id="KW-0547">Nucleotide-binding</keyword>
<organism evidence="6 7">
    <name type="scientific">Lacticaseibacillus parahuelsenbergensis</name>
    <dbReference type="NCBI Taxonomy" id="3068305"/>
    <lineage>
        <taxon>Bacteria</taxon>
        <taxon>Bacillati</taxon>
        <taxon>Bacillota</taxon>
        <taxon>Bacilli</taxon>
        <taxon>Lactobacillales</taxon>
        <taxon>Lactobacillaceae</taxon>
        <taxon>Lacticaseibacillus</taxon>
    </lineage>
</organism>
<dbReference type="InterPro" id="IPR009057">
    <property type="entry name" value="Homeodomain-like_sf"/>
</dbReference>
<dbReference type="SUPFAM" id="SSF52540">
    <property type="entry name" value="P-loop containing nucleoside triphosphate hydrolases"/>
    <property type="match status" value="1"/>
</dbReference>
<evidence type="ECO:0000313" key="6">
    <source>
        <dbReference type="EMBL" id="WLV77823.1"/>
    </source>
</evidence>
<dbReference type="SUPFAM" id="SSF159800">
    <property type="entry name" value="PrpR receptor domain-like"/>
    <property type="match status" value="1"/>
</dbReference>
<dbReference type="SUPFAM" id="SSF46689">
    <property type="entry name" value="Homeodomain-like"/>
    <property type="match status" value="1"/>
</dbReference>
<sequence>MLKVLAIAPYPNLKNKMDEIAQKFKTLYIESYVGDLTEGLEIAQKKSANFDVIVSRGGTAKLIRENLDKPLIEIDLSLLDILRVIRLVEVYKYNYAFIGFSNVTDKIKILGQILEKELHIVTISKSAELPNIIKQLKAQDYSMIIGDNITFKEARKSNLNSILIESGDESIYNAFSSARYLGTELKKVDDRNRAVVNALSAFDQSVLVLDQNCHLQSQHHNGLLKAHEQAILHTIKPQVLSGSTKAFTLFSRVEEQLYQINARFRNRLWYVLVTPLKSLVDNDSSIKSFVPASNQDVSSVNIGNLSKDVQLAAKSGRNVLFIGEKGTAKLTAAEHLASMIQANHYWKIDLNKMKSESAFWALFNNATSPLLDHHALFIIIGVEKLNALYLKTLQSFCDMSETTDNHFLLIYRSGSHQNSVASRFHTTFQITTTPLRKRKADIGSLVSLYLYQFSKRYQKSVVGISEDGMTILESYSWPENLFQFKRVLEQLVLQTNGPFISSNSVKRMILNEEAQFAYHQTQRGDLSNISMFKGETLAKIEKQICTILLKQNADNRTKTAKELGISRSTLWRILK</sequence>
<name>A0ABY9L2V1_9LACO</name>